<protein>
    <submittedName>
        <fullName evidence="1">GIY-YIG nuclease family protein</fullName>
    </submittedName>
</protein>
<name>A0A7X9XUH5_9CORY</name>
<accession>A0A7X9XUH5</accession>
<comment type="caution">
    <text evidence="1">The sequence shown here is derived from an EMBL/GenBank/DDBJ whole genome shotgun (WGS) entry which is preliminary data.</text>
</comment>
<proteinExistence type="predicted"/>
<organism evidence="1 2">
    <name type="scientific">Corynebacterium xerosis</name>
    <dbReference type="NCBI Taxonomy" id="1725"/>
    <lineage>
        <taxon>Bacteria</taxon>
        <taxon>Bacillati</taxon>
        <taxon>Actinomycetota</taxon>
        <taxon>Actinomycetes</taxon>
        <taxon>Mycobacteriales</taxon>
        <taxon>Corynebacteriaceae</taxon>
        <taxon>Corynebacterium</taxon>
    </lineage>
</organism>
<dbReference type="AlphaFoldDB" id="A0A7X9XUH5"/>
<gene>
    <name evidence="1" type="ORF">HF852_11370</name>
</gene>
<evidence type="ECO:0000313" key="2">
    <source>
        <dbReference type="Proteomes" id="UP000589552"/>
    </source>
</evidence>
<evidence type="ECO:0000313" key="1">
    <source>
        <dbReference type="EMBL" id="NMF10186.1"/>
    </source>
</evidence>
<dbReference type="Pfam" id="PF13455">
    <property type="entry name" value="MUG113"/>
    <property type="match status" value="1"/>
</dbReference>
<dbReference type="Proteomes" id="UP000589552">
    <property type="component" value="Unassembled WGS sequence"/>
</dbReference>
<reference evidence="1 2" key="1">
    <citation type="submission" date="2020-04" db="EMBL/GenBank/DDBJ databases">
        <authorList>
            <person name="Hitch T.C.A."/>
            <person name="Wylensek D."/>
            <person name="Clavel T."/>
        </authorList>
    </citation>
    <scope>NUCLEOTIDE SEQUENCE [LARGE SCALE GENOMIC DNA]</scope>
    <source>
        <strain evidence="1 2">BL-383-APC-2I</strain>
    </source>
</reference>
<dbReference type="RefSeq" id="WP_168938348.1">
    <property type="nucleotide sequence ID" value="NZ_JABAGA010000008.1"/>
</dbReference>
<sequence length="98" mass="11022">MSGEDVVTSPTYLMAPVEVVADYRTYNLRASALENLLHRVFADVRLDLTQAGRKGRSYDPSEWYVAPLSVIDQAIDLIISGDIVNFVYDRSTERLVGR</sequence>
<dbReference type="EMBL" id="JABAGA010000008">
    <property type="protein sequence ID" value="NMF10186.1"/>
    <property type="molecule type" value="Genomic_DNA"/>
</dbReference>